<feature type="region of interest" description="Disordered" evidence="1">
    <location>
        <begin position="527"/>
        <end position="558"/>
    </location>
</feature>
<accession>A0A077R2S6</accession>
<sequence>MDIHDTLTPWAWRLDPPSASSASLGPSTSASLISTDSLTSFSHFSTQISADGVFWQDFAPTGRCLSQRAKKKMRLHRFDSDEGEGEGESQAEAEGDTKEMVNEAVDQKDAGSEDKFVNTLRRISSKVSVSGQEAGKDVDERSLERVRANAEETENGMHTGKASAPPPFATSSTSARRPKQNDLNSKSAVSSTHLIAHAIHEHTLSNDSFIHSADRDALPAPLTYKETLRLTRLIAMIFRFPKASRRIFRQRSLSRRTPIQGAASTCDSASASSSKTTSSSNFRANTSSLAATTATRSSSEADSGTQIRLKSKYTTESSSRKTLRILAKVHPEDARRDSSAVLKLIALIPATLPARILCVEWIVWLAIQAKRDEKGNIFLPDQAYLTSKQSAEVKAGDTLFRADGEVDATFKIEDVDEGVGSKKVTRSKRQRLGEEVPSIPLPEFWRRPSSSSSTMTLVTLSSDDTSRILQPDEISSLDNSEAREALDRKSSMLGKRNKVVNLSKLLAERMREKRQAKALLLRTHQTLRKRKKNPDGTDAGSTVQAAASATMNGEEHEQDLTVLDAKTIANTIANSGVARA</sequence>
<protein>
    <submittedName>
        <fullName evidence="2">Uncharacterized protein</fullName>
    </submittedName>
</protein>
<feature type="region of interest" description="Disordered" evidence="1">
    <location>
        <begin position="76"/>
        <end position="99"/>
    </location>
</feature>
<evidence type="ECO:0000256" key="1">
    <source>
        <dbReference type="SAM" id="MobiDB-lite"/>
    </source>
</evidence>
<name>A0A077R2S6_9BASI</name>
<feature type="region of interest" description="Disordered" evidence="1">
    <location>
        <begin position="251"/>
        <end position="313"/>
    </location>
</feature>
<dbReference type="EMBL" id="HG529497">
    <property type="protein sequence ID" value="CDI51279.1"/>
    <property type="molecule type" value="Genomic_DNA"/>
</dbReference>
<feature type="compositionally biased region" description="Polar residues" evidence="1">
    <location>
        <begin position="539"/>
        <end position="551"/>
    </location>
</feature>
<feature type="compositionally biased region" description="Low complexity" evidence="1">
    <location>
        <begin position="262"/>
        <end position="303"/>
    </location>
</feature>
<dbReference type="AlphaFoldDB" id="A0A077R2S6"/>
<feature type="compositionally biased region" description="Polar residues" evidence="1">
    <location>
        <begin position="304"/>
        <end position="313"/>
    </location>
</feature>
<organism evidence="2">
    <name type="scientific">Melanopsichium pennsylvanicum 4</name>
    <dbReference type="NCBI Taxonomy" id="1398559"/>
    <lineage>
        <taxon>Eukaryota</taxon>
        <taxon>Fungi</taxon>
        <taxon>Dikarya</taxon>
        <taxon>Basidiomycota</taxon>
        <taxon>Ustilaginomycotina</taxon>
        <taxon>Ustilaginomycetes</taxon>
        <taxon>Ustilaginales</taxon>
        <taxon>Ustilaginaceae</taxon>
        <taxon>Melanopsichium</taxon>
    </lineage>
</organism>
<evidence type="ECO:0000313" key="2">
    <source>
        <dbReference type="EMBL" id="CDI51279.1"/>
    </source>
</evidence>
<reference evidence="2" key="1">
    <citation type="journal article" date="2014" name="Genome Biol. Evol.">
        <title>Gene Loss Rather Than Gene Gain Is Associated with a Host Jump from Monocots to Dicots in the Smut Fungus Melanopsichium pennsylvanicum.</title>
        <authorList>
            <person name="Sharma R."/>
            <person name="Mishra B."/>
            <person name="Runge F."/>
            <person name="Thines M."/>
        </authorList>
    </citation>
    <scope>NUCLEOTIDE SEQUENCE</scope>
    <source>
        <strain evidence="2">4</strain>
    </source>
</reference>
<feature type="compositionally biased region" description="Acidic residues" evidence="1">
    <location>
        <begin position="81"/>
        <end position="94"/>
    </location>
</feature>
<proteinExistence type="predicted"/>
<feature type="region of interest" description="Disordered" evidence="1">
    <location>
        <begin position="150"/>
        <end position="186"/>
    </location>
</feature>